<dbReference type="EMBL" id="JAGDFM010000003">
    <property type="protein sequence ID" value="KAG7393579.1"/>
    <property type="molecule type" value="Genomic_DNA"/>
</dbReference>
<accession>A0A8T1WPD8</accession>
<evidence type="ECO:0000313" key="3">
    <source>
        <dbReference type="EMBL" id="KAG7393579.1"/>
    </source>
</evidence>
<feature type="domain" description="Endo-beta-1,6-galactanase-like" evidence="2">
    <location>
        <begin position="45"/>
        <end position="259"/>
    </location>
</feature>
<dbReference type="InterPro" id="IPR039514">
    <property type="entry name" value="6GAL-like"/>
</dbReference>
<keyword evidence="1" id="KW-0732">Signal</keyword>
<dbReference type="Pfam" id="PF14587">
    <property type="entry name" value="Glyco_hydr_30_2"/>
    <property type="match status" value="1"/>
</dbReference>
<dbReference type="PANTHER" id="PTHR42767:SF1">
    <property type="entry name" value="ENDO-BETA-1,6-GALACTANASE-LIKE DOMAIN-CONTAINING PROTEIN"/>
    <property type="match status" value="1"/>
</dbReference>
<proteinExistence type="predicted"/>
<evidence type="ECO:0000259" key="2">
    <source>
        <dbReference type="Pfam" id="PF14587"/>
    </source>
</evidence>
<keyword evidence="4" id="KW-1185">Reference proteome</keyword>
<gene>
    <name evidence="3" type="ORF">PHYPSEUDO_007416</name>
</gene>
<sequence length="500" mass="53876">MLSIRSLATSALSFGLLLSQSLQTNADYTVKADAATTLVSSWDGWGTSLCWWANAFGDREDIADLLFTTKDAVTINGSTSSLPALGLSIARYNIGGSANNVVDDSGSEVSMETSDKMPAFKFMEAFWLDWMSKDPTSTSWNWEADAKQRAMVRLATQRDVDILEAFSNSPPWWMTNNHATAGGDDGDNDNLDDWNHDQFALYLATVVSHARTSWGINFTYVEAFNEPMSTWWEYPGGQEGCHFEVDTQMDVLVKLRSQLDTLGLQDVAISSSDENSPSLALSTLTSMSSDADAMAAIGKVNTHGYDGQSPYRGADRAALKTLVNQSKKKFWDSEYGESDVTGLSLAESIALDINQMGVSAFVYWQALDSGAWGLIQSNPGDNWIGTPNPKYYALIQYSRHIRPGMAILSTDDGTNTVMASDASSKLLVLVTVNAGDSASTVTFDLSSFTTVAGPITAWTTETSGTGALHESAKVALSGTTFSVSIPAASVMTFEVQGVAV</sequence>
<dbReference type="AlphaFoldDB" id="A0A8T1WPD8"/>
<dbReference type="InterPro" id="IPR039743">
    <property type="entry name" value="6GAL/EXGAL"/>
</dbReference>
<comment type="caution">
    <text evidence="3">The sequence shown here is derived from an EMBL/GenBank/DDBJ whole genome shotgun (WGS) entry which is preliminary data.</text>
</comment>
<evidence type="ECO:0000313" key="4">
    <source>
        <dbReference type="Proteomes" id="UP000694044"/>
    </source>
</evidence>
<dbReference type="GO" id="GO:0004553">
    <property type="term" value="F:hydrolase activity, hydrolyzing O-glycosyl compounds"/>
    <property type="evidence" value="ECO:0007669"/>
    <property type="project" value="InterPro"/>
</dbReference>
<organism evidence="3 4">
    <name type="scientific">Phytophthora pseudosyringae</name>
    <dbReference type="NCBI Taxonomy" id="221518"/>
    <lineage>
        <taxon>Eukaryota</taxon>
        <taxon>Sar</taxon>
        <taxon>Stramenopiles</taxon>
        <taxon>Oomycota</taxon>
        <taxon>Peronosporomycetes</taxon>
        <taxon>Peronosporales</taxon>
        <taxon>Peronosporaceae</taxon>
        <taxon>Phytophthora</taxon>
    </lineage>
</organism>
<protein>
    <recommendedName>
        <fullName evidence="2">Endo-beta-1,6-galactanase-like domain-containing protein</fullName>
    </recommendedName>
</protein>
<dbReference type="PANTHER" id="PTHR42767">
    <property type="entry name" value="ENDO-BETA-1,6-GALACTANASE"/>
    <property type="match status" value="1"/>
</dbReference>
<dbReference type="OrthoDB" id="2012278at2759"/>
<reference evidence="3" key="1">
    <citation type="submission" date="2021-02" db="EMBL/GenBank/DDBJ databases">
        <authorList>
            <person name="Palmer J.M."/>
        </authorList>
    </citation>
    <scope>NUCLEOTIDE SEQUENCE</scope>
    <source>
        <strain evidence="3">SCRP734</strain>
    </source>
</reference>
<name>A0A8T1WPD8_9STRA</name>
<feature type="chain" id="PRO_5035912360" description="Endo-beta-1,6-galactanase-like domain-containing protein" evidence="1">
    <location>
        <begin position="27"/>
        <end position="500"/>
    </location>
</feature>
<evidence type="ECO:0000256" key="1">
    <source>
        <dbReference type="SAM" id="SignalP"/>
    </source>
</evidence>
<feature type="signal peptide" evidence="1">
    <location>
        <begin position="1"/>
        <end position="26"/>
    </location>
</feature>
<dbReference type="Proteomes" id="UP000694044">
    <property type="component" value="Unassembled WGS sequence"/>
</dbReference>